<reference evidence="2" key="1">
    <citation type="journal article" date="2013" name="Nature">
        <title>Draft genome of the wheat A-genome progenitor Triticum urartu.</title>
        <authorList>
            <person name="Ling H.Q."/>
            <person name="Zhao S."/>
            <person name="Liu D."/>
            <person name="Wang J."/>
            <person name="Sun H."/>
            <person name="Zhang C."/>
            <person name="Fan H."/>
            <person name="Li D."/>
            <person name="Dong L."/>
            <person name="Tao Y."/>
            <person name="Gao C."/>
            <person name="Wu H."/>
            <person name="Li Y."/>
            <person name="Cui Y."/>
            <person name="Guo X."/>
            <person name="Zheng S."/>
            <person name="Wang B."/>
            <person name="Yu K."/>
            <person name="Liang Q."/>
            <person name="Yang W."/>
            <person name="Lou X."/>
            <person name="Chen J."/>
            <person name="Feng M."/>
            <person name="Jian J."/>
            <person name="Zhang X."/>
            <person name="Luo G."/>
            <person name="Jiang Y."/>
            <person name="Liu J."/>
            <person name="Wang Z."/>
            <person name="Sha Y."/>
            <person name="Zhang B."/>
            <person name="Wu H."/>
            <person name="Tang D."/>
            <person name="Shen Q."/>
            <person name="Xue P."/>
            <person name="Zou S."/>
            <person name="Wang X."/>
            <person name="Liu X."/>
            <person name="Wang F."/>
            <person name="Yang Y."/>
            <person name="An X."/>
            <person name="Dong Z."/>
            <person name="Zhang K."/>
            <person name="Zhang X."/>
            <person name="Luo M.C."/>
            <person name="Dvorak J."/>
            <person name="Tong Y."/>
            <person name="Wang J."/>
            <person name="Yang H."/>
            <person name="Li Z."/>
            <person name="Wang D."/>
            <person name="Zhang A."/>
            <person name="Wang J."/>
        </authorList>
    </citation>
    <scope>NUCLEOTIDE SEQUENCE</scope>
    <source>
        <strain evidence="2">cv. G1812</strain>
    </source>
</reference>
<accession>A0A8R7JVC6</accession>
<proteinExistence type="predicted"/>
<evidence type="ECO:0000313" key="1">
    <source>
        <dbReference type="EnsemblPlants" id="TuG1812G0100000123.01.T01"/>
    </source>
</evidence>
<reference evidence="1" key="3">
    <citation type="submission" date="2022-06" db="UniProtKB">
        <authorList>
            <consortium name="EnsemblPlants"/>
        </authorList>
    </citation>
    <scope>IDENTIFICATION</scope>
</reference>
<sequence>PSFQFPPPTEIPVCAATKAYPPRQFSARLCPPTPTPPSAGDFPFSYVGILACRSPAGRRRTPRCHAAPLPTLIATPSCKMGSAMSRRCDPDASDLMKQISMVGEKERIH</sequence>
<name>A0A8R7JVC6_TRIUA</name>
<organism evidence="1 2">
    <name type="scientific">Triticum urartu</name>
    <name type="common">Red wild einkorn</name>
    <name type="synonym">Crithodium urartu</name>
    <dbReference type="NCBI Taxonomy" id="4572"/>
    <lineage>
        <taxon>Eukaryota</taxon>
        <taxon>Viridiplantae</taxon>
        <taxon>Streptophyta</taxon>
        <taxon>Embryophyta</taxon>
        <taxon>Tracheophyta</taxon>
        <taxon>Spermatophyta</taxon>
        <taxon>Magnoliopsida</taxon>
        <taxon>Liliopsida</taxon>
        <taxon>Poales</taxon>
        <taxon>Poaceae</taxon>
        <taxon>BOP clade</taxon>
        <taxon>Pooideae</taxon>
        <taxon>Triticodae</taxon>
        <taxon>Triticeae</taxon>
        <taxon>Triticinae</taxon>
        <taxon>Triticum</taxon>
    </lineage>
</organism>
<dbReference type="Gramene" id="TuG1812G0100000123.01.T01">
    <property type="protein sequence ID" value="TuG1812G0100000123.01.T01"/>
    <property type="gene ID" value="TuG1812G0100000123.01"/>
</dbReference>
<dbReference type="EnsemblPlants" id="TuG1812G0100000123.01.T01">
    <property type="protein sequence ID" value="TuG1812G0100000123.01.T01"/>
    <property type="gene ID" value="TuG1812G0100000123.01"/>
</dbReference>
<dbReference type="AlphaFoldDB" id="A0A8R7JVC6"/>
<dbReference type="Gramene" id="TuG1812G0100000501.01.T01">
    <property type="protein sequence ID" value="TuG1812G0100000501.01.T01"/>
    <property type="gene ID" value="TuG1812G0100000501.01"/>
</dbReference>
<dbReference type="EnsemblPlants" id="TuG1812G0100000501.01.T01">
    <property type="protein sequence ID" value="TuG1812G0100000501.01.T01"/>
    <property type="gene ID" value="TuG1812G0100000501.01"/>
</dbReference>
<reference evidence="1" key="2">
    <citation type="submission" date="2018-03" db="EMBL/GenBank/DDBJ databases">
        <title>The Triticum urartu genome reveals the dynamic nature of wheat genome evolution.</title>
        <authorList>
            <person name="Ling H."/>
            <person name="Ma B."/>
            <person name="Shi X."/>
            <person name="Liu H."/>
            <person name="Dong L."/>
            <person name="Sun H."/>
            <person name="Cao Y."/>
            <person name="Gao Q."/>
            <person name="Zheng S."/>
            <person name="Li Y."/>
            <person name="Yu Y."/>
            <person name="Du H."/>
            <person name="Qi M."/>
            <person name="Li Y."/>
            <person name="Yu H."/>
            <person name="Cui Y."/>
            <person name="Wang N."/>
            <person name="Chen C."/>
            <person name="Wu H."/>
            <person name="Zhao Y."/>
            <person name="Zhang J."/>
            <person name="Li Y."/>
            <person name="Zhou W."/>
            <person name="Zhang B."/>
            <person name="Hu W."/>
            <person name="Eijk M."/>
            <person name="Tang J."/>
            <person name="Witsenboer H."/>
            <person name="Zhao S."/>
            <person name="Li Z."/>
            <person name="Zhang A."/>
            <person name="Wang D."/>
            <person name="Liang C."/>
        </authorList>
    </citation>
    <scope>NUCLEOTIDE SEQUENCE [LARGE SCALE GENOMIC DNA]</scope>
    <source>
        <strain evidence="1">cv. G1812</strain>
    </source>
</reference>
<keyword evidence="2" id="KW-1185">Reference proteome</keyword>
<dbReference type="Proteomes" id="UP000015106">
    <property type="component" value="Chromosome 1"/>
</dbReference>
<protein>
    <submittedName>
        <fullName evidence="1">Uncharacterized protein</fullName>
    </submittedName>
</protein>
<evidence type="ECO:0000313" key="2">
    <source>
        <dbReference type="Proteomes" id="UP000015106"/>
    </source>
</evidence>